<evidence type="ECO:0000256" key="3">
    <source>
        <dbReference type="ARBA" id="ARBA00023239"/>
    </source>
</evidence>
<dbReference type="KEGG" id="boz:DBV39_05495"/>
<dbReference type="Proteomes" id="UP000244571">
    <property type="component" value="Chromosome"/>
</dbReference>
<accession>A0A2R4XHQ0</accession>
<dbReference type="GO" id="GO:0016832">
    <property type="term" value="F:aldehyde-lyase activity"/>
    <property type="evidence" value="ECO:0007669"/>
    <property type="project" value="UniProtKB-ARBA"/>
</dbReference>
<dbReference type="OrthoDB" id="86160at2"/>
<keyword evidence="2" id="KW-0479">Metal-binding</keyword>
<dbReference type="Pfam" id="PF03328">
    <property type="entry name" value="HpcH_HpaI"/>
    <property type="match status" value="1"/>
</dbReference>
<evidence type="ECO:0000313" key="6">
    <source>
        <dbReference type="Proteomes" id="UP000244571"/>
    </source>
</evidence>
<protein>
    <submittedName>
        <fullName evidence="5">2-keto-3-deoxy-L-rhamnonate aldolase</fullName>
    </submittedName>
</protein>
<comment type="similarity">
    <text evidence="1">Belongs to the HpcH/HpaI aldolase family.</text>
</comment>
<dbReference type="GO" id="GO:0005737">
    <property type="term" value="C:cytoplasm"/>
    <property type="evidence" value="ECO:0007669"/>
    <property type="project" value="TreeGrafter"/>
</dbReference>
<evidence type="ECO:0000256" key="2">
    <source>
        <dbReference type="ARBA" id="ARBA00022723"/>
    </source>
</evidence>
<dbReference type="RefSeq" id="WP_108620678.1">
    <property type="nucleotide sequence ID" value="NZ_CP028901.1"/>
</dbReference>
<dbReference type="PANTHER" id="PTHR30502:SF0">
    <property type="entry name" value="PHOSPHOENOLPYRUVATE CARBOXYLASE FAMILY PROTEIN"/>
    <property type="match status" value="1"/>
</dbReference>
<proteinExistence type="inferred from homology"/>
<keyword evidence="3" id="KW-0456">Lyase</keyword>
<dbReference type="InterPro" id="IPR015813">
    <property type="entry name" value="Pyrv/PenolPyrv_kinase-like_dom"/>
</dbReference>
<dbReference type="FunFam" id="3.20.20.60:FF:000004">
    <property type="entry name" value="5-keto-4-deoxy-D-glucarate aldolase"/>
    <property type="match status" value="1"/>
</dbReference>
<evidence type="ECO:0000259" key="4">
    <source>
        <dbReference type="Pfam" id="PF03328"/>
    </source>
</evidence>
<dbReference type="PANTHER" id="PTHR30502">
    <property type="entry name" value="2-KETO-3-DEOXY-L-RHAMNONATE ALDOLASE"/>
    <property type="match status" value="1"/>
</dbReference>
<reference evidence="5 6" key="1">
    <citation type="submission" date="2018-04" db="EMBL/GenBank/DDBJ databases">
        <title>Bordetella sp. HZ20 isolated from seawater.</title>
        <authorList>
            <person name="Sun C."/>
        </authorList>
    </citation>
    <scope>NUCLEOTIDE SEQUENCE [LARGE SCALE GENOMIC DNA]</scope>
    <source>
        <strain evidence="5 6">HZ20</strain>
    </source>
</reference>
<feature type="domain" description="HpcH/HpaI aldolase/citrate lyase" evidence="4">
    <location>
        <begin position="28"/>
        <end position="253"/>
    </location>
</feature>
<gene>
    <name evidence="5" type="ORF">DBV39_05495</name>
</gene>
<dbReference type="Gene3D" id="3.20.20.60">
    <property type="entry name" value="Phosphoenolpyruvate-binding domains"/>
    <property type="match status" value="1"/>
</dbReference>
<dbReference type="AlphaFoldDB" id="A0A2R4XHQ0"/>
<sequence>MTQTSQDLPRHHSFDNQFKARLLAGEAQIGLWLSIPSAFTAEICATAGFDWLLLDGEHTPNDLQTTLSQLQAIGAYPQTQAISRPPIGDSVIIKQLLDIGVQTLLVPMVDTADQAAELVRATRYPPHGIRGVGYGTARVSRWDLRTDYTKLANDEVCLLVQAETQTAMDNLDSICAVDGVDGVFLGPSDLAAAYGHLGNPSHPDVQAVIENGIATILKHGKAPGILTPDETLARHYLSLGAKFVAVGLEARVLARGVRELRQRFTSV</sequence>
<name>A0A2R4XHQ0_9BURK</name>
<dbReference type="SUPFAM" id="SSF51621">
    <property type="entry name" value="Phosphoenolpyruvate/pyruvate domain"/>
    <property type="match status" value="1"/>
</dbReference>
<dbReference type="InterPro" id="IPR050251">
    <property type="entry name" value="HpcH-HpaI_aldolase"/>
</dbReference>
<dbReference type="InterPro" id="IPR040442">
    <property type="entry name" value="Pyrv_kinase-like_dom_sf"/>
</dbReference>
<dbReference type="GO" id="GO:0046872">
    <property type="term" value="F:metal ion binding"/>
    <property type="evidence" value="ECO:0007669"/>
    <property type="project" value="UniProtKB-KW"/>
</dbReference>
<evidence type="ECO:0000256" key="1">
    <source>
        <dbReference type="ARBA" id="ARBA00005568"/>
    </source>
</evidence>
<keyword evidence="6" id="KW-1185">Reference proteome</keyword>
<dbReference type="InterPro" id="IPR005000">
    <property type="entry name" value="Aldolase/citrate-lyase_domain"/>
</dbReference>
<organism evidence="5 6">
    <name type="scientific">Orrella marina</name>
    <dbReference type="NCBI Taxonomy" id="2163011"/>
    <lineage>
        <taxon>Bacteria</taxon>
        <taxon>Pseudomonadati</taxon>
        <taxon>Pseudomonadota</taxon>
        <taxon>Betaproteobacteria</taxon>
        <taxon>Burkholderiales</taxon>
        <taxon>Alcaligenaceae</taxon>
        <taxon>Orrella</taxon>
    </lineage>
</organism>
<dbReference type="EMBL" id="CP028901">
    <property type="protein sequence ID" value="AWB33249.1"/>
    <property type="molecule type" value="Genomic_DNA"/>
</dbReference>
<evidence type="ECO:0000313" key="5">
    <source>
        <dbReference type="EMBL" id="AWB33249.1"/>
    </source>
</evidence>